<reference evidence="2" key="1">
    <citation type="submission" date="2020-06" db="EMBL/GenBank/DDBJ databases">
        <title>A chromosome-scale genome assembly of Talaromyces rugulosus W13939.</title>
        <authorList>
            <person name="Wang B."/>
            <person name="Guo L."/>
            <person name="Ye K."/>
            <person name="Wang L."/>
        </authorList>
    </citation>
    <scope>NUCLEOTIDE SEQUENCE [LARGE SCALE GENOMIC DNA]</scope>
    <source>
        <strain evidence="2">W13939</strain>
    </source>
</reference>
<accession>A0A7H8RCM5</accession>
<dbReference type="PANTHER" id="PTHR43712">
    <property type="entry name" value="PUTATIVE (AFU_ORTHOLOGUE AFUA_4G14580)-RELATED"/>
    <property type="match status" value="1"/>
</dbReference>
<organism evidence="1 2">
    <name type="scientific">Talaromyces rugulosus</name>
    <name type="common">Penicillium rugulosum</name>
    <dbReference type="NCBI Taxonomy" id="121627"/>
    <lineage>
        <taxon>Eukaryota</taxon>
        <taxon>Fungi</taxon>
        <taxon>Dikarya</taxon>
        <taxon>Ascomycota</taxon>
        <taxon>Pezizomycotina</taxon>
        <taxon>Eurotiomycetes</taxon>
        <taxon>Eurotiomycetidae</taxon>
        <taxon>Eurotiales</taxon>
        <taxon>Trichocomaceae</taxon>
        <taxon>Talaromyces</taxon>
        <taxon>Talaromyces sect. Islandici</taxon>
    </lineage>
</organism>
<keyword evidence="2" id="KW-1185">Reference proteome</keyword>
<name>A0A7H8RCM5_TALRU</name>
<dbReference type="AlphaFoldDB" id="A0A7H8RCM5"/>
<dbReference type="KEGG" id="trg:TRUGW13939_10919"/>
<evidence type="ECO:0000313" key="1">
    <source>
        <dbReference type="EMBL" id="QKX63748.1"/>
    </source>
</evidence>
<dbReference type="OrthoDB" id="1606438at2759"/>
<evidence type="ECO:0000313" key="2">
    <source>
        <dbReference type="Proteomes" id="UP000509510"/>
    </source>
</evidence>
<dbReference type="PANTHER" id="PTHR43712:SF12">
    <property type="entry name" value="STERIGMATOCYSTIN 8-O-METHYLTRANSFERASE"/>
    <property type="match status" value="1"/>
</dbReference>
<dbReference type="Proteomes" id="UP000509510">
    <property type="component" value="Chromosome VI"/>
</dbReference>
<gene>
    <name evidence="1" type="ORF">TRUGW13939_10919</name>
</gene>
<dbReference type="GeneID" id="55998398"/>
<protein>
    <submittedName>
        <fullName evidence="1">Uncharacterized protein</fullName>
    </submittedName>
</protein>
<dbReference type="EMBL" id="CP055903">
    <property type="protein sequence ID" value="QKX63748.1"/>
    <property type="molecule type" value="Genomic_DNA"/>
</dbReference>
<dbReference type="RefSeq" id="XP_035349922.1">
    <property type="nucleotide sequence ID" value="XM_035494029.1"/>
</dbReference>
<sequence>MASSRIDSLATTIAESAQELRTLLAQHGMAEPSFSADCPASTVLPPAVDEARNVLLRTACEIQDLLLDPANLLRSYAVHANLVLLHFIQQFNIGQLVPVAGETKTITFAALAEQCGLPDADVHRLVRHAMAMRVFEQVGDNETIESLKRFPSSSDPSQSGFALANNSLTLYDALAQSPARAATFAASKRG</sequence>
<proteinExistence type="predicted"/>